<reference evidence="2 3" key="1">
    <citation type="journal article" date="2019" name="Sci. Rep.">
        <title>Orb-weaving spider Araneus ventricosus genome elucidates the spidroin gene catalogue.</title>
        <authorList>
            <person name="Kono N."/>
            <person name="Nakamura H."/>
            <person name="Ohtoshi R."/>
            <person name="Moran D.A.P."/>
            <person name="Shinohara A."/>
            <person name="Yoshida Y."/>
            <person name="Fujiwara M."/>
            <person name="Mori M."/>
            <person name="Tomita M."/>
            <person name="Arakawa K."/>
        </authorList>
    </citation>
    <scope>NUCLEOTIDE SEQUENCE [LARGE SCALE GENOMIC DNA]</scope>
</reference>
<feature type="region of interest" description="Disordered" evidence="1">
    <location>
        <begin position="1"/>
        <end position="43"/>
    </location>
</feature>
<feature type="non-terminal residue" evidence="2">
    <location>
        <position position="300"/>
    </location>
</feature>
<accession>A0A4Y2T7V8</accession>
<protein>
    <submittedName>
        <fullName evidence="2">Uncharacterized protein</fullName>
    </submittedName>
</protein>
<organism evidence="2 3">
    <name type="scientific">Araneus ventricosus</name>
    <name type="common">Orbweaver spider</name>
    <name type="synonym">Epeira ventricosa</name>
    <dbReference type="NCBI Taxonomy" id="182803"/>
    <lineage>
        <taxon>Eukaryota</taxon>
        <taxon>Metazoa</taxon>
        <taxon>Ecdysozoa</taxon>
        <taxon>Arthropoda</taxon>
        <taxon>Chelicerata</taxon>
        <taxon>Arachnida</taxon>
        <taxon>Araneae</taxon>
        <taxon>Araneomorphae</taxon>
        <taxon>Entelegynae</taxon>
        <taxon>Araneoidea</taxon>
        <taxon>Araneidae</taxon>
        <taxon>Araneus</taxon>
    </lineage>
</organism>
<feature type="region of interest" description="Disordered" evidence="1">
    <location>
        <begin position="259"/>
        <end position="300"/>
    </location>
</feature>
<name>A0A4Y2T7V8_ARAVE</name>
<keyword evidence="3" id="KW-1185">Reference proteome</keyword>
<proteinExistence type="predicted"/>
<dbReference type="AlphaFoldDB" id="A0A4Y2T7V8"/>
<feature type="compositionally biased region" description="Basic and acidic residues" evidence="1">
    <location>
        <begin position="272"/>
        <end position="291"/>
    </location>
</feature>
<feature type="compositionally biased region" description="Basic residues" evidence="1">
    <location>
        <begin position="1"/>
        <end position="19"/>
    </location>
</feature>
<gene>
    <name evidence="2" type="ORF">AVEN_147700_1</name>
</gene>
<dbReference type="EMBL" id="BGPR01026733">
    <property type="protein sequence ID" value="GBN96718.1"/>
    <property type="molecule type" value="Genomic_DNA"/>
</dbReference>
<dbReference type="Proteomes" id="UP000499080">
    <property type="component" value="Unassembled WGS sequence"/>
</dbReference>
<sequence>MTRKNPWMYKRRKRRKKGKCSVQEEDVTSCSQLHDPGEPSNSIGIFSEISQNNPRKNKGLIGKDTLFQHSTTPLTTANQSETSNETFKRCMEDENVTTSKKSKVSDSPKVIKRTISNDLIGKDTMLQHSTTPFTTDCQLETSTDTFHRYIEDENAATTKETKVSDSPKTIKRTISYDCFMIETPQTQSKDDVADSRPIVSILCSPLKSNYLEKRLPWKQNTLQANDDLRIKVASSKNMCDVKADVVGAADKNYAAQANAEQNKASENNSEVNTDKPDIDISKNIHPLENKPTDIQINTGK</sequence>
<feature type="compositionally biased region" description="Polar residues" evidence="1">
    <location>
        <begin position="260"/>
        <end position="271"/>
    </location>
</feature>
<evidence type="ECO:0000313" key="3">
    <source>
        <dbReference type="Proteomes" id="UP000499080"/>
    </source>
</evidence>
<comment type="caution">
    <text evidence="2">The sequence shown here is derived from an EMBL/GenBank/DDBJ whole genome shotgun (WGS) entry which is preliminary data.</text>
</comment>
<evidence type="ECO:0000313" key="2">
    <source>
        <dbReference type="EMBL" id="GBN96718.1"/>
    </source>
</evidence>
<evidence type="ECO:0000256" key="1">
    <source>
        <dbReference type="SAM" id="MobiDB-lite"/>
    </source>
</evidence>